<proteinExistence type="predicted"/>
<protein>
    <recommendedName>
        <fullName evidence="1">Luciferase-like domain-containing protein</fullName>
    </recommendedName>
</protein>
<dbReference type="InterPro" id="IPR036661">
    <property type="entry name" value="Luciferase-like_sf"/>
</dbReference>
<dbReference type="SUPFAM" id="SSF51679">
    <property type="entry name" value="Bacterial luciferase-like"/>
    <property type="match status" value="1"/>
</dbReference>
<dbReference type="GO" id="GO:0016705">
    <property type="term" value="F:oxidoreductase activity, acting on paired donors, with incorporation or reduction of molecular oxygen"/>
    <property type="evidence" value="ECO:0007669"/>
    <property type="project" value="InterPro"/>
</dbReference>
<dbReference type="Proteomes" id="UP000331127">
    <property type="component" value="Unassembled WGS sequence"/>
</dbReference>
<dbReference type="Pfam" id="PF00296">
    <property type="entry name" value="Bac_luciferase"/>
    <property type="match status" value="1"/>
</dbReference>
<accession>A0A5M3WNR3</accession>
<dbReference type="RefSeq" id="WP_155354003.1">
    <property type="nucleotide sequence ID" value="NZ_BAAAHL010000038.1"/>
</dbReference>
<dbReference type="InterPro" id="IPR011251">
    <property type="entry name" value="Luciferase-like_dom"/>
</dbReference>
<dbReference type="InterPro" id="IPR050564">
    <property type="entry name" value="F420-G6PD/mer"/>
</dbReference>
<dbReference type="Gene3D" id="3.20.20.30">
    <property type="entry name" value="Luciferase-like domain"/>
    <property type="match status" value="1"/>
</dbReference>
<feature type="domain" description="Luciferase-like" evidence="1">
    <location>
        <begin position="10"/>
        <end position="297"/>
    </location>
</feature>
<sequence length="338" mass="35148">MRIGVVLSVPAFAPLAEAARRAEAGGLDRVWLTETPGRDALIRAVHVAAHTDRIAVGTGIAYAFTRHPIAMASAALEANAASADRITIAIGAGPAPIRSGVGASFDHPADRLAEYIHYVRTAVRADAGFSFEGAYYRSQLPTFTTRTAAVAPPKIYGSGAGKNALRAIAPVADGIALHPLAVYEPYFRSAVVPAITRQDGSRPATVAWCVTSISEHRGQAVQEARTRLAQYLSLPSFAAVLAGSRWESILGDVQAVAVASGWAAAGRLIPEDLVDHLSVTGTPEEAAARLAGLAQRLAAAGVDEIALQIARMSGPPEAVLDDMDQIVGVASSMATSTE</sequence>
<dbReference type="OrthoDB" id="3284378at2"/>
<evidence type="ECO:0000259" key="1">
    <source>
        <dbReference type="Pfam" id="PF00296"/>
    </source>
</evidence>
<comment type="caution">
    <text evidence="2">The sequence shown here is derived from an EMBL/GenBank/DDBJ whole genome shotgun (WGS) entry which is preliminary data.</text>
</comment>
<dbReference type="AlphaFoldDB" id="A0A5M3WNR3"/>
<evidence type="ECO:0000313" key="3">
    <source>
        <dbReference type="Proteomes" id="UP000331127"/>
    </source>
</evidence>
<name>A0A5M3WNR3_9ACTN</name>
<reference evidence="2 3" key="1">
    <citation type="submission" date="2019-10" db="EMBL/GenBank/DDBJ databases">
        <title>Whole genome shotgun sequence of Acrocarpospora macrocephala NBRC 16266.</title>
        <authorList>
            <person name="Ichikawa N."/>
            <person name="Kimura A."/>
            <person name="Kitahashi Y."/>
            <person name="Komaki H."/>
            <person name="Oguchi A."/>
        </authorList>
    </citation>
    <scope>NUCLEOTIDE SEQUENCE [LARGE SCALE GENOMIC DNA]</scope>
    <source>
        <strain evidence="2 3">NBRC 16266</strain>
    </source>
</reference>
<dbReference type="EMBL" id="BLAE01000010">
    <property type="protein sequence ID" value="GES08393.1"/>
    <property type="molecule type" value="Genomic_DNA"/>
</dbReference>
<gene>
    <name evidence="2" type="ORF">Amac_019890</name>
</gene>
<keyword evidence="3" id="KW-1185">Reference proteome</keyword>
<organism evidence="2 3">
    <name type="scientific">Acrocarpospora macrocephala</name>
    <dbReference type="NCBI Taxonomy" id="150177"/>
    <lineage>
        <taxon>Bacteria</taxon>
        <taxon>Bacillati</taxon>
        <taxon>Actinomycetota</taxon>
        <taxon>Actinomycetes</taxon>
        <taxon>Streptosporangiales</taxon>
        <taxon>Streptosporangiaceae</taxon>
        <taxon>Acrocarpospora</taxon>
    </lineage>
</organism>
<dbReference type="PANTHER" id="PTHR43244">
    <property type="match status" value="1"/>
</dbReference>
<dbReference type="PANTHER" id="PTHR43244:SF2">
    <property type="entry name" value="CONSERVED HYPOTHETICAL ALANINE AND PROLINE-RICH PROTEIN"/>
    <property type="match status" value="1"/>
</dbReference>
<evidence type="ECO:0000313" key="2">
    <source>
        <dbReference type="EMBL" id="GES08393.1"/>
    </source>
</evidence>